<dbReference type="Pfam" id="PF22692">
    <property type="entry name" value="LlgE_F_G_D1"/>
    <property type="match status" value="1"/>
</dbReference>
<dbReference type="SUPFAM" id="SSF117143">
    <property type="entry name" value="Flagellar hook protein flgE"/>
    <property type="match status" value="1"/>
</dbReference>
<gene>
    <name evidence="10" type="primary">flgE</name>
    <name evidence="10" type="ORF">PG915_00325</name>
</gene>
<proteinExistence type="inferred from homology"/>
<keyword evidence="4 5" id="KW-0975">Bacterial flagellum</keyword>
<keyword evidence="10" id="KW-0282">Flagellum</keyword>
<comment type="function">
    <text evidence="5">A flexible structure which links the flagellar filament to the drive apparatus in the basal body.</text>
</comment>
<evidence type="ECO:0000256" key="4">
    <source>
        <dbReference type="ARBA" id="ARBA00023143"/>
    </source>
</evidence>
<evidence type="ECO:0000259" key="7">
    <source>
        <dbReference type="Pfam" id="PF06429"/>
    </source>
</evidence>
<dbReference type="AlphaFoldDB" id="A0AAU8BHI2"/>
<dbReference type="Gene3D" id="2.60.98.20">
    <property type="entry name" value="Flagellar hook protein FlgE"/>
    <property type="match status" value="1"/>
</dbReference>
<feature type="domain" description="Flagellar hook protein FlgE D2" evidence="8">
    <location>
        <begin position="190"/>
        <end position="304"/>
    </location>
</feature>
<dbReference type="RefSeq" id="WP_353497417.1">
    <property type="nucleotide sequence ID" value="NZ_CP115920.1"/>
</dbReference>
<dbReference type="GO" id="GO:0009424">
    <property type="term" value="C:bacterial-type flagellum hook"/>
    <property type="evidence" value="ECO:0007669"/>
    <property type="project" value="TreeGrafter"/>
</dbReference>
<dbReference type="GO" id="GO:0009425">
    <property type="term" value="C:bacterial-type flagellum basal body"/>
    <property type="evidence" value="ECO:0007669"/>
    <property type="project" value="UniProtKB-SubCell"/>
</dbReference>
<feature type="domain" description="Flagellar basal body rod protein N-terminal" evidence="6">
    <location>
        <begin position="3"/>
        <end position="33"/>
    </location>
</feature>
<comment type="similarity">
    <text evidence="2 5">Belongs to the flagella basal body rod proteins family.</text>
</comment>
<dbReference type="Pfam" id="PF06429">
    <property type="entry name" value="Flg_bbr_C"/>
    <property type="match status" value="1"/>
</dbReference>
<evidence type="ECO:0000259" key="9">
    <source>
        <dbReference type="Pfam" id="PF22692"/>
    </source>
</evidence>
<dbReference type="PANTHER" id="PTHR30435">
    <property type="entry name" value="FLAGELLAR PROTEIN"/>
    <property type="match status" value="1"/>
</dbReference>
<protein>
    <recommendedName>
        <fullName evidence="3 5">Flagellar hook protein FlgE</fullName>
    </recommendedName>
</protein>
<dbReference type="KEGG" id="vck:PG915_00325"/>
<dbReference type="NCBIfam" id="NF004238">
    <property type="entry name" value="PRK05682.1-1"/>
    <property type="match status" value="1"/>
</dbReference>
<dbReference type="GO" id="GO:0071978">
    <property type="term" value="P:bacterial-type flagellum-dependent swarming motility"/>
    <property type="evidence" value="ECO:0007669"/>
    <property type="project" value="TreeGrafter"/>
</dbReference>
<accession>A0AAU8BHI2</accession>
<organism evidence="10">
    <name type="scientific">Vibrio chaetopteri</name>
    <dbReference type="NCBI Taxonomy" id="3016528"/>
    <lineage>
        <taxon>Bacteria</taxon>
        <taxon>Pseudomonadati</taxon>
        <taxon>Pseudomonadota</taxon>
        <taxon>Gammaproteobacteria</taxon>
        <taxon>Vibrionales</taxon>
        <taxon>Vibrionaceae</taxon>
        <taxon>Vibrio</taxon>
    </lineage>
</organism>
<evidence type="ECO:0000256" key="5">
    <source>
        <dbReference type="RuleBase" id="RU362116"/>
    </source>
</evidence>
<dbReference type="InterPro" id="IPR011491">
    <property type="entry name" value="FlgE_D2"/>
</dbReference>
<dbReference type="InterPro" id="IPR037058">
    <property type="entry name" value="Falgellar_hook_FlgE_sf"/>
</dbReference>
<name>A0AAU8BHI2_9VIBR</name>
<feature type="domain" description="Flagellar hook protein FlgE/F/G-like D1" evidence="9">
    <location>
        <begin position="76"/>
        <end position="138"/>
    </location>
</feature>
<dbReference type="Pfam" id="PF00460">
    <property type="entry name" value="Flg_bb_rod"/>
    <property type="match status" value="1"/>
</dbReference>
<dbReference type="Pfam" id="PF07559">
    <property type="entry name" value="FlgE_D2"/>
    <property type="match status" value="1"/>
</dbReference>
<dbReference type="InterPro" id="IPR037925">
    <property type="entry name" value="FlgE/F/G-like"/>
</dbReference>
<evidence type="ECO:0000259" key="6">
    <source>
        <dbReference type="Pfam" id="PF00460"/>
    </source>
</evidence>
<dbReference type="InterPro" id="IPR020013">
    <property type="entry name" value="Flagellar_FlgE/F/G"/>
</dbReference>
<evidence type="ECO:0000256" key="3">
    <source>
        <dbReference type="ARBA" id="ARBA00019015"/>
    </source>
</evidence>
<dbReference type="NCBIfam" id="TIGR03506">
    <property type="entry name" value="FlgEFG_subfam"/>
    <property type="match status" value="1"/>
</dbReference>
<dbReference type="PANTHER" id="PTHR30435:SF1">
    <property type="entry name" value="FLAGELLAR HOOK PROTEIN FLGE"/>
    <property type="match status" value="1"/>
</dbReference>
<dbReference type="EMBL" id="CP115920">
    <property type="protein sequence ID" value="XCD16099.1"/>
    <property type="molecule type" value="Genomic_DNA"/>
</dbReference>
<evidence type="ECO:0000259" key="8">
    <source>
        <dbReference type="Pfam" id="PF07559"/>
    </source>
</evidence>
<evidence type="ECO:0000256" key="2">
    <source>
        <dbReference type="ARBA" id="ARBA00009677"/>
    </source>
</evidence>
<keyword evidence="10" id="KW-0966">Cell projection</keyword>
<evidence type="ECO:0000313" key="10">
    <source>
        <dbReference type="EMBL" id="XCD16099.1"/>
    </source>
</evidence>
<feature type="domain" description="Flagellar basal-body/hook protein C-terminal" evidence="7">
    <location>
        <begin position="378"/>
        <end position="420"/>
    </location>
</feature>
<comment type="subcellular location">
    <subcellularLocation>
        <location evidence="1 5">Bacterial flagellum basal body</location>
    </subcellularLocation>
</comment>
<dbReference type="InterPro" id="IPR010930">
    <property type="entry name" value="Flg_bb/hook_C_dom"/>
</dbReference>
<evidence type="ECO:0000256" key="1">
    <source>
        <dbReference type="ARBA" id="ARBA00004117"/>
    </source>
</evidence>
<dbReference type="GO" id="GO:0005829">
    <property type="term" value="C:cytosol"/>
    <property type="evidence" value="ECO:0007669"/>
    <property type="project" value="TreeGrafter"/>
</dbReference>
<reference evidence="10" key="1">
    <citation type="submission" date="2023-01" db="EMBL/GenBank/DDBJ databases">
        <title>Vibrio sp. CB1-14 genome sequencing.</title>
        <authorList>
            <person name="Otstavnykh N."/>
            <person name="Isaeva M."/>
            <person name="Meleshko D."/>
        </authorList>
    </citation>
    <scope>NUCLEOTIDE SEQUENCE</scope>
    <source>
        <strain evidence="10">CB1-14</strain>
    </source>
</reference>
<sequence length="423" mass="43721">MSFNIALSGLDATNTQLNTISHNIANASTYGFKQARTEFSAVYNGMQAGGVEVASISQNFDKNGSVSGTGRSMDLAINGNGFFVTKDGMGQTLYTRSGVFGTDKDNYVVGNTGAKLQGYSVDRNNNLLEGSVGDIKISTSSLAAKATDKLDFIANFDASASATNVVPAGDPSLAPFEADGVTPNPVYDSTAIAFDPSNPDSFNSSYTSKVYDSLGNSHTVTQYFTKTADNTWQVNVEVDGSPTTPATTQQVDFKADGTLASPTGSFNVSFPAAGAKGMSIDISLAGSTQFGAAFGVSTNSPNGYTSGELAGVRVENNGMVFATYTNGQSQLQGQVVLANFANPQGLAKTNGTAWTQSFSSGAPVVGTPGTGVLGDLTPGALEGSNVDLTSELVNLMTAQRNYQANAKTISTSDKLTQALFNAV</sequence>
<dbReference type="InterPro" id="IPR053967">
    <property type="entry name" value="LlgE_F_G-like_D1"/>
</dbReference>
<keyword evidence="10" id="KW-0969">Cilium</keyword>
<dbReference type="InterPro" id="IPR001444">
    <property type="entry name" value="Flag_bb_rod_N"/>
</dbReference>